<proteinExistence type="predicted"/>
<feature type="transmembrane region" description="Helical" evidence="2">
    <location>
        <begin position="335"/>
        <end position="353"/>
    </location>
</feature>
<evidence type="ECO:0000313" key="3">
    <source>
        <dbReference type="EMBL" id="PWN89355.1"/>
    </source>
</evidence>
<evidence type="ECO:0000256" key="2">
    <source>
        <dbReference type="SAM" id="Phobius"/>
    </source>
</evidence>
<dbReference type="PANTHER" id="PTHR42101:SF1">
    <property type="entry name" value="LOW TEMPERATURE REQUIREMENT A"/>
    <property type="match status" value="1"/>
</dbReference>
<protein>
    <submittedName>
        <fullName evidence="3">Uncharacterized protein</fullName>
    </submittedName>
</protein>
<evidence type="ECO:0000313" key="4">
    <source>
        <dbReference type="Proteomes" id="UP000245768"/>
    </source>
</evidence>
<feature type="transmembrane region" description="Helical" evidence="2">
    <location>
        <begin position="595"/>
        <end position="616"/>
    </location>
</feature>
<sequence length="633" mass="69620">MSAPGYHTLKQERGDSPGSVEMAEMKHGSGGASGASVADDAPRQAARVDTSESNDDEATTKHKDALSKDELRALLARKPTLDDLFFDLLFAAALSVYNSNVALDSISQVAGYMGIFALLWWSWWTQVMYDVRFRTGKDMRFSLKIAHRIVRAALLGIWLAFSTTSSEFARQSFTNFSTIYALSRAVLAIDELLIVIETARDCDIFQRPGQHRRRAYRTFWKKTTPHWLCITANIVALILWVTSRLEAGDEGLSGAQLGMWMAGIGFELVVRVFVEATDMLPPLMNTSIAERVSLLLLIIFGEAFQGIGTALNNISPGGRDWERGGIPSGGWGTHTIIQAVATLVIILLLFHSYYKGTAVGGEVRSAEIENTSIVVFIWGTLHLILHLASAVIVVGMRKITLFINTIEAADRFLSSPQEYVPQTPDWSSFTSDKVVGLFADSIPSVSNITDYYERSLVSMLSVIIGSNGAQIPQVDTADGIVNATLLLSSNNVTIPSSISSQLGQFPVIQQQAIITDSLDVYAGKQIFQYKYVYLSAAIYLFSDLVLKAIQGLSLIRERDLGLIGNLAIRFVFAIVLALIQIVYIKSDGPPTTATLYGGLAICAALLCVELLIQLIFERYTEKRKGRLTTFRLR</sequence>
<evidence type="ECO:0000256" key="1">
    <source>
        <dbReference type="SAM" id="MobiDB-lite"/>
    </source>
</evidence>
<dbReference type="PANTHER" id="PTHR42101">
    <property type="entry name" value="CHROMOSOME 16, WHOLE GENOME SHOTGUN SEQUENCE"/>
    <property type="match status" value="1"/>
</dbReference>
<dbReference type="RefSeq" id="XP_025376553.1">
    <property type="nucleotide sequence ID" value="XM_025519690.1"/>
</dbReference>
<dbReference type="STRING" id="215250.A0A316YNN4"/>
<reference evidence="3 4" key="1">
    <citation type="journal article" date="2018" name="Mol. Biol. Evol.">
        <title>Broad Genomic Sampling Reveals a Smut Pathogenic Ancestry of the Fungal Clade Ustilaginomycotina.</title>
        <authorList>
            <person name="Kijpornyongpan T."/>
            <person name="Mondo S.J."/>
            <person name="Barry K."/>
            <person name="Sandor L."/>
            <person name="Lee J."/>
            <person name="Lipzen A."/>
            <person name="Pangilinan J."/>
            <person name="LaButti K."/>
            <person name="Hainaut M."/>
            <person name="Henrissat B."/>
            <person name="Grigoriev I.V."/>
            <person name="Spatafora J.W."/>
            <person name="Aime M.C."/>
        </authorList>
    </citation>
    <scope>NUCLEOTIDE SEQUENCE [LARGE SCALE GENOMIC DNA]</scope>
    <source>
        <strain evidence="3 4">MCA 4198</strain>
    </source>
</reference>
<keyword evidence="2" id="KW-0472">Membrane</keyword>
<feature type="transmembrane region" description="Helical" evidence="2">
    <location>
        <begin position="224"/>
        <end position="242"/>
    </location>
</feature>
<feature type="transmembrane region" description="Helical" evidence="2">
    <location>
        <begin position="254"/>
        <end position="274"/>
    </location>
</feature>
<dbReference type="GeneID" id="37041606"/>
<dbReference type="EMBL" id="KZ819637">
    <property type="protein sequence ID" value="PWN89355.1"/>
    <property type="molecule type" value="Genomic_DNA"/>
</dbReference>
<keyword evidence="2" id="KW-0812">Transmembrane</keyword>
<dbReference type="Proteomes" id="UP000245768">
    <property type="component" value="Unassembled WGS sequence"/>
</dbReference>
<feature type="transmembrane region" description="Helical" evidence="2">
    <location>
        <begin position="373"/>
        <end position="394"/>
    </location>
</feature>
<feature type="transmembrane region" description="Helical" evidence="2">
    <location>
        <begin position="562"/>
        <end position="583"/>
    </location>
</feature>
<name>A0A316YNN4_9BASI</name>
<dbReference type="OrthoDB" id="191995at2759"/>
<keyword evidence="2" id="KW-1133">Transmembrane helix</keyword>
<dbReference type="Pfam" id="PF06772">
    <property type="entry name" value="LtrA"/>
    <property type="match status" value="1"/>
</dbReference>
<dbReference type="InParanoid" id="A0A316YNN4"/>
<accession>A0A316YNN4</accession>
<dbReference type="InterPro" id="IPR010640">
    <property type="entry name" value="Low_temperature_requirement_A"/>
</dbReference>
<feature type="transmembrane region" description="Helical" evidence="2">
    <location>
        <begin position="109"/>
        <end position="129"/>
    </location>
</feature>
<gene>
    <name evidence="3" type="ORF">FA10DRAFT_253494</name>
</gene>
<organism evidence="3 4">
    <name type="scientific">Acaromyces ingoldii</name>
    <dbReference type="NCBI Taxonomy" id="215250"/>
    <lineage>
        <taxon>Eukaryota</taxon>
        <taxon>Fungi</taxon>
        <taxon>Dikarya</taxon>
        <taxon>Basidiomycota</taxon>
        <taxon>Ustilaginomycotina</taxon>
        <taxon>Exobasidiomycetes</taxon>
        <taxon>Exobasidiales</taxon>
        <taxon>Cryptobasidiaceae</taxon>
        <taxon>Acaromyces</taxon>
    </lineage>
</organism>
<feature type="transmembrane region" description="Helical" evidence="2">
    <location>
        <begin position="294"/>
        <end position="314"/>
    </location>
</feature>
<feature type="region of interest" description="Disordered" evidence="1">
    <location>
        <begin position="1"/>
        <end position="63"/>
    </location>
</feature>
<dbReference type="AlphaFoldDB" id="A0A316YNN4"/>
<keyword evidence="4" id="KW-1185">Reference proteome</keyword>